<evidence type="ECO:0000313" key="8">
    <source>
        <dbReference type="RefSeq" id="XP_031398392.1"/>
    </source>
</evidence>
<dbReference type="AlphaFoldDB" id="A0A218XU36"/>
<feature type="region of interest" description="Leucine repeat II (LRII)" evidence="3">
    <location>
        <begin position="360"/>
        <end position="392"/>
    </location>
</feature>
<reference evidence="5" key="2">
    <citation type="submission" date="2017-06" db="EMBL/GenBank/DDBJ databases">
        <title>The pomegranate genome and the genomics of punicalagin biosynthesis.</title>
        <authorList>
            <person name="Xu C."/>
        </authorList>
    </citation>
    <scope>NUCLEOTIDE SEQUENCE [LARGE SCALE GENOMIC DNA]</scope>
    <source>
        <tissue evidence="5">Fresh leaf</tissue>
    </source>
</reference>
<dbReference type="Proteomes" id="UP000197138">
    <property type="component" value="Unassembled WGS sequence"/>
</dbReference>
<evidence type="ECO:0000313" key="5">
    <source>
        <dbReference type="EMBL" id="OWM88061.1"/>
    </source>
</evidence>
<keyword evidence="1" id="KW-0805">Transcription regulation</keyword>
<dbReference type="PROSITE" id="PS50985">
    <property type="entry name" value="GRAS"/>
    <property type="match status" value="1"/>
</dbReference>
<name>A0A218XU36_PUNGR</name>
<feature type="short sequence motif" description="LxCxE motif" evidence="3">
    <location>
        <begin position="206"/>
        <end position="210"/>
    </location>
</feature>
<evidence type="ECO:0000256" key="2">
    <source>
        <dbReference type="ARBA" id="ARBA00023163"/>
    </source>
</evidence>
<feature type="region of interest" description="SAW" evidence="3">
    <location>
        <begin position="495"/>
        <end position="571"/>
    </location>
</feature>
<proteinExistence type="inferred from homology"/>
<protein>
    <submittedName>
        <fullName evidence="8">DELLA protein RGL3-like</fullName>
    </submittedName>
</protein>
<dbReference type="RefSeq" id="XP_031398392.1">
    <property type="nucleotide sequence ID" value="XM_031542532.1"/>
</dbReference>
<dbReference type="InterPro" id="IPR005202">
    <property type="entry name" value="TF_GRAS"/>
</dbReference>
<dbReference type="Pfam" id="PF03514">
    <property type="entry name" value="GRAS"/>
    <property type="match status" value="1"/>
</dbReference>
<reference evidence="6" key="1">
    <citation type="journal article" date="2017" name="Plant J.">
        <title>The pomegranate (Punica granatum L.) genome and the genomics of punicalagin biosynthesis.</title>
        <authorList>
            <person name="Qin G."/>
            <person name="Xu C."/>
            <person name="Ming R."/>
            <person name="Tang H."/>
            <person name="Guyot R."/>
            <person name="Kramer E.M."/>
            <person name="Hu Y."/>
            <person name="Yi X."/>
            <person name="Qi Y."/>
            <person name="Xu X."/>
            <person name="Gao Z."/>
            <person name="Pan H."/>
            <person name="Jian J."/>
            <person name="Tian Y."/>
            <person name="Yue Z."/>
            <person name="Xu Y."/>
        </authorList>
    </citation>
    <scope>NUCLEOTIDE SEQUENCE [LARGE SCALE GENOMIC DNA]</scope>
    <source>
        <strain evidence="6">cv. Dabenzi</strain>
    </source>
</reference>
<accession>A0A218XU36</accession>
<comment type="similarity">
    <text evidence="3">Belongs to the GRAS family.</text>
</comment>
<dbReference type="EMBL" id="MTKT01000799">
    <property type="protein sequence ID" value="OWM88061.1"/>
    <property type="molecule type" value="Genomic_DNA"/>
</dbReference>
<evidence type="ECO:0000313" key="6">
    <source>
        <dbReference type="Proteomes" id="UP000197138"/>
    </source>
</evidence>
<comment type="caution">
    <text evidence="3">Lacks conserved residue(s) required for the propagation of feature annotation.</text>
</comment>
<evidence type="ECO:0000256" key="4">
    <source>
        <dbReference type="SAM" id="MobiDB-lite"/>
    </source>
</evidence>
<feature type="region of interest" description="Disordered" evidence="4">
    <location>
        <begin position="89"/>
        <end position="109"/>
    </location>
</feature>
<dbReference type="OrthoDB" id="770224at2759"/>
<evidence type="ECO:0000313" key="7">
    <source>
        <dbReference type="Proteomes" id="UP000515151"/>
    </source>
</evidence>
<reference evidence="7" key="3">
    <citation type="journal article" date="2020" name="Plant Biotechnol. J.">
        <title>The pomegranate (Punica granatum L.) draft genome dissects genetic divergence between soft- and hard-seeded cultivars.</title>
        <authorList>
            <person name="Luo X."/>
            <person name="Li H."/>
            <person name="Wu Z."/>
            <person name="Yao W."/>
            <person name="Zhao P."/>
            <person name="Cao D."/>
            <person name="Yu H."/>
            <person name="Li K."/>
            <person name="Poudel K."/>
            <person name="Zhao D."/>
            <person name="Zhang F."/>
            <person name="Xia X."/>
            <person name="Chen L."/>
            <person name="Wang Q."/>
            <person name="Jing D."/>
            <person name="Cao S."/>
        </authorList>
    </citation>
    <scope>NUCLEOTIDE SEQUENCE [LARGE SCALE GENOMIC DNA]</scope>
</reference>
<evidence type="ECO:0000256" key="1">
    <source>
        <dbReference type="ARBA" id="ARBA00023015"/>
    </source>
</evidence>
<organism evidence="5 6">
    <name type="scientific">Punica granatum</name>
    <name type="common">Pomegranate</name>
    <dbReference type="NCBI Taxonomy" id="22663"/>
    <lineage>
        <taxon>Eukaryota</taxon>
        <taxon>Viridiplantae</taxon>
        <taxon>Streptophyta</taxon>
        <taxon>Embryophyta</taxon>
        <taxon>Tracheophyta</taxon>
        <taxon>Spermatophyta</taxon>
        <taxon>Magnoliopsida</taxon>
        <taxon>eudicotyledons</taxon>
        <taxon>Gunneridae</taxon>
        <taxon>Pentapetalae</taxon>
        <taxon>rosids</taxon>
        <taxon>malvids</taxon>
        <taxon>Myrtales</taxon>
        <taxon>Lythraceae</taxon>
        <taxon>Punica</taxon>
    </lineage>
</organism>
<sequence>MASAMFSSGEFNFGVGGGGGGGEKLVSGKRVDNDAEFEFHHGVKPVDEDFFFSKYQQQERIQQNLVFDQGLLDDFMLGALESQPVCMSSKGAADPGDHGVGNVEQKKDRRCSSSMASLELLRSYGNGVKKLDGDRIVQPRGEEELNENSVAERLSIEGIARLAGVKFVQGPSSTMDVHSVLGPFGLAFAGLSDEEKQEVQLIELLLVCAEKVTYRQFDRARNLLNQCSYLFSNQGTPVQRLVHYFAEALHERIDRETGRLVLDDFWKINELTRDLLVMNPNRSRIALHQEIPFSQVAQFTGLQAIIEKVTDAKRIHAIDMCIGSGAHWTILMQALQNSELELLKITAIGTHSQSQHLMEVTGKRLESFAGAMNLPFSFRLVIVDDLSDLKEDHLKVDFKERLVVYSQYYLRTLIGRPNQLDALMKVIAKLNPSLMVVTEPDANHNSPSFVDRFIETLFFFCAYFDCLETYMKRLDENRLAVESFYFGESIKNIVATEGDERTVRNVKIDVWRAFFARFGMVEDELSPSSLYQASLVTKRFRAGRFCTLDRNGKSLIVGWKNTPILSLSVWKFT</sequence>
<reference evidence="8" key="4">
    <citation type="submission" date="2025-04" db="UniProtKB">
        <authorList>
            <consortium name="RefSeq"/>
        </authorList>
    </citation>
    <scope>IDENTIFICATION</scope>
    <source>
        <tissue evidence="8">Leaf</tissue>
    </source>
</reference>
<dbReference type="PANTHER" id="PTHR31636">
    <property type="entry name" value="OSJNBA0084A10.13 PROTEIN-RELATED"/>
    <property type="match status" value="1"/>
</dbReference>
<keyword evidence="2" id="KW-0804">Transcription</keyword>
<keyword evidence="7" id="KW-1185">Reference proteome</keyword>
<dbReference type="Proteomes" id="UP000515151">
    <property type="component" value="Chromosome 5"/>
</dbReference>
<dbReference type="GeneID" id="116208955"/>
<gene>
    <name evidence="8" type="primary">LOC116208955</name>
    <name evidence="5" type="ORF">CDL15_Pgr016634</name>
</gene>
<evidence type="ECO:0000256" key="3">
    <source>
        <dbReference type="PROSITE-ProRule" id="PRU01191"/>
    </source>
</evidence>